<evidence type="ECO:0000256" key="11">
    <source>
        <dbReference type="ARBA" id="ARBA00048258"/>
    </source>
</evidence>
<comment type="pathway">
    <text evidence="1">Cofactor biosynthesis; (R)-pantothenate biosynthesis; (R)-pantothenate from (R)-pantoate and beta-alanine: step 1/1.</text>
</comment>
<sequence>MSFSRPTMKSCPDCRRVYPEDAGFCPADGSALKPIADVAVEAEKDPRLGRRLGGRYELRRIVADGAMGRVYEGVDTELQRRIAIKVLHPQIARDEVSLERFKREYEVSAQLPHEHIIDMLDFQEDAEAKCHFLVMGLAGRRGTLCLGLDEAHKRHFIHRDLKPDNLFLCGTRDGDIVKILDFGSVKDKNKQSKKLTVMGTTIGTPYYMAPEQAQGLESLDGRADVFALGAIAYECLTGQIAFNGRTGPEILVAIMTKEPKPVRDLAPELPEKVEFVLEEALVKNRGIRTKSCGAFADALGHSFGLSGNHAEWAKATEKAIEDELEEARKKRPSLTPSALAADPFAAGAPVAVGDPFAGSGPAPKAAASSMDDAFAATREAEFEASLAASVPQGGAPKSRHGAGGAAGAIAPAGAETDVAAGDRYARAMHASDELPPVAAVAVDAGVGRFVATCAIIERPCAGPCRSRPAFEAEGAAVDTHDLAAVADVGIATVGRAGNVAGGAGRPAGPWEATDGAVERHAGEPGDAGALGIGGRRRGAGLASERAGLGADGGGPRNGGGRAEDAHVARATGVFGARRAAAHARRGEPGGSCDGVAARGCGQKSPFFSRLASCTERRGDASVEGGEGASEAGAGAPLERAVAGAEPGAGPRRATERLGGIVGGDRAGVAAAKRRIACAIVGEIGVVEEVGAAGERPTGQRNAHERNALGGYRNDDALLVVAAGDDGGREEGGGADEGADREAVEGADGAPFAARVAGGPAGDVRALILGGARLVACDEQRRDAAPGEDDAAPGQSHGVAPADFAFGGVGAAVPAAVAAPVAGCLAVPVPVPVAGAAVVVAGSVDPADEECIVKFTACVAPSLASTTSDSTARRGRRRGAPIFPRKGEVEAEARCFVEGDRLFELFEGGGVVLAALVEERLFEELAGDLRLFFRRRVALGAGGRCGKTDEDSSHCGKHRKTPARSRQIVRRHRSKGPMAADMTGGEVPCKAPNNLFSPPAVRRGVAVPRPVRSRPPANSVAEASRETAGPLPRGPVMISTVVAAAEFRAFCDHQRAAGRRIGFVPTMGALHDGHLALVRAAKAEADVVVASVFVNPTQFGPNEDFSKYPRDLDGERAKLASAGCDLVFAPTAAEMYPTNDVTRVRVAPLEAFLCGPIRPGHFEGVATVVSKFFHLVGPATAVFGRKDYQQLAVLRAMVRDLFLPITIVGHPIVREADGLAMSSRNAYLTPTQRHHAQALSQGLRTAQQAFAQGVRGADELAALVTAPIAAVADSIDYVSVADADTLVPISGDVGNRALIAIAARFGGTRLLDNVVLGEDAPL</sequence>
<dbReference type="Gene3D" id="3.30.1300.10">
    <property type="entry name" value="Pantoate-beta-alanine ligase, C-terminal domain"/>
    <property type="match status" value="1"/>
</dbReference>
<feature type="domain" description="Protein kinase" evidence="13">
    <location>
        <begin position="56"/>
        <end position="345"/>
    </location>
</feature>
<feature type="region of interest" description="Disordered" evidence="12">
    <location>
        <begin position="942"/>
        <end position="986"/>
    </location>
</feature>
<dbReference type="HAMAP" id="MF_00158">
    <property type="entry name" value="PanC"/>
    <property type="match status" value="1"/>
</dbReference>
<dbReference type="InterPro" id="IPR003721">
    <property type="entry name" value="Pantoate_ligase"/>
</dbReference>
<dbReference type="NCBIfam" id="TIGR00018">
    <property type="entry name" value="panC"/>
    <property type="match status" value="1"/>
</dbReference>
<dbReference type="EC" id="6.3.2.1" evidence="3"/>
<evidence type="ECO:0000256" key="3">
    <source>
        <dbReference type="ARBA" id="ARBA00012219"/>
    </source>
</evidence>
<dbReference type="Pfam" id="PF02569">
    <property type="entry name" value="Pantoate_ligase"/>
    <property type="match status" value="1"/>
</dbReference>
<evidence type="ECO:0000256" key="2">
    <source>
        <dbReference type="ARBA" id="ARBA00009256"/>
    </source>
</evidence>
<dbReference type="InterPro" id="IPR014729">
    <property type="entry name" value="Rossmann-like_a/b/a_fold"/>
</dbReference>
<evidence type="ECO:0000256" key="7">
    <source>
        <dbReference type="ARBA" id="ARBA00022741"/>
    </source>
</evidence>
<dbReference type="PROSITE" id="PS50011">
    <property type="entry name" value="PROTEIN_KINASE_DOM"/>
    <property type="match status" value="1"/>
</dbReference>
<keyword evidence="8" id="KW-0067">ATP-binding</keyword>
<feature type="region of interest" description="Disordered" evidence="12">
    <location>
        <begin position="618"/>
        <end position="656"/>
    </location>
</feature>
<dbReference type="Pfam" id="PF00069">
    <property type="entry name" value="Pkinase"/>
    <property type="match status" value="1"/>
</dbReference>
<dbReference type="InterPro" id="IPR008271">
    <property type="entry name" value="Ser/Thr_kinase_AS"/>
</dbReference>
<dbReference type="InterPro" id="IPR042176">
    <property type="entry name" value="Pantoate_ligase_C"/>
</dbReference>
<dbReference type="SMART" id="SM00220">
    <property type="entry name" value="S_TKc"/>
    <property type="match status" value="1"/>
</dbReference>
<comment type="similarity">
    <text evidence="2">Belongs to the pantothenate synthetase family.</text>
</comment>
<evidence type="ECO:0000256" key="9">
    <source>
        <dbReference type="ARBA" id="ARBA00029902"/>
    </source>
</evidence>
<comment type="caution">
    <text evidence="14">The sequence shown here is derived from an EMBL/GenBank/DDBJ whole genome shotgun (WGS) entry which is preliminary data.</text>
</comment>
<evidence type="ECO:0000256" key="5">
    <source>
        <dbReference type="ARBA" id="ARBA00022598"/>
    </source>
</evidence>
<dbReference type="CDD" id="cd00560">
    <property type="entry name" value="PanC"/>
    <property type="match status" value="1"/>
</dbReference>
<reference evidence="14 15" key="1">
    <citation type="journal article" date="2023" name="Nucleic Acids Res.">
        <title>The hologenome of Daphnia magna reveals possible DNA methylation and microbiome-mediated evolution of the host genome.</title>
        <authorList>
            <person name="Chaturvedi A."/>
            <person name="Li X."/>
            <person name="Dhandapani V."/>
            <person name="Marshall H."/>
            <person name="Kissane S."/>
            <person name="Cuenca-Cambronero M."/>
            <person name="Asole G."/>
            <person name="Calvet F."/>
            <person name="Ruiz-Romero M."/>
            <person name="Marangio P."/>
            <person name="Guigo R."/>
            <person name="Rago D."/>
            <person name="Mirbahai L."/>
            <person name="Eastwood N."/>
            <person name="Colbourne J.K."/>
            <person name="Zhou J."/>
            <person name="Mallon E."/>
            <person name="Orsini L."/>
        </authorList>
    </citation>
    <scope>NUCLEOTIDE SEQUENCE [LARGE SCALE GENOMIC DNA]</scope>
    <source>
        <strain evidence="14">LRV0_1</strain>
    </source>
</reference>
<feature type="compositionally biased region" description="Gly residues" evidence="12">
    <location>
        <begin position="549"/>
        <end position="560"/>
    </location>
</feature>
<protein>
    <recommendedName>
        <fullName evidence="4">Pantoate--beta-alanine ligase</fullName>
        <ecNumber evidence="3">6.3.2.1</ecNumber>
    </recommendedName>
    <alternativeName>
        <fullName evidence="10">Pantoate-activating enzyme</fullName>
    </alternativeName>
    <alternativeName>
        <fullName evidence="9">Pantothenate synthetase</fullName>
    </alternativeName>
</protein>
<keyword evidence="15" id="KW-1185">Reference proteome</keyword>
<keyword evidence="7" id="KW-0547">Nucleotide-binding</keyword>
<name>A0ABR0BAL2_9CRUS</name>
<dbReference type="CDD" id="cd14014">
    <property type="entry name" value="STKc_PknB_like"/>
    <property type="match status" value="1"/>
</dbReference>
<dbReference type="Proteomes" id="UP001234178">
    <property type="component" value="Unassembled WGS sequence"/>
</dbReference>
<evidence type="ECO:0000256" key="4">
    <source>
        <dbReference type="ARBA" id="ARBA00015647"/>
    </source>
</evidence>
<dbReference type="Gene3D" id="3.30.200.20">
    <property type="entry name" value="Phosphorylase Kinase, domain 1"/>
    <property type="match status" value="1"/>
</dbReference>
<feature type="compositionally biased region" description="Low complexity" evidence="12">
    <location>
        <begin position="1008"/>
        <end position="1019"/>
    </location>
</feature>
<dbReference type="PANTHER" id="PTHR21299">
    <property type="entry name" value="CYTIDYLATE KINASE/PANTOATE-BETA-ALANINE LIGASE"/>
    <property type="match status" value="1"/>
</dbReference>
<evidence type="ECO:0000256" key="6">
    <source>
        <dbReference type="ARBA" id="ARBA00022655"/>
    </source>
</evidence>
<feature type="compositionally biased region" description="Low complexity" evidence="12">
    <location>
        <begin position="628"/>
        <end position="651"/>
    </location>
</feature>
<dbReference type="EMBL" id="JAOYFB010000044">
    <property type="protein sequence ID" value="KAK4045495.1"/>
    <property type="molecule type" value="Genomic_DNA"/>
</dbReference>
<proteinExistence type="inferred from homology"/>
<evidence type="ECO:0000256" key="10">
    <source>
        <dbReference type="ARBA" id="ARBA00032806"/>
    </source>
</evidence>
<keyword evidence="5" id="KW-0436">Ligase</keyword>
<dbReference type="SUPFAM" id="SSF56112">
    <property type="entry name" value="Protein kinase-like (PK-like)"/>
    <property type="match status" value="1"/>
</dbReference>
<dbReference type="PROSITE" id="PS00108">
    <property type="entry name" value="PROTEIN_KINASE_ST"/>
    <property type="match status" value="1"/>
</dbReference>
<keyword evidence="6" id="KW-0566">Pantothenate biosynthesis</keyword>
<dbReference type="PANTHER" id="PTHR21299:SF1">
    <property type="entry name" value="PANTOATE--BETA-ALANINE LIGASE"/>
    <property type="match status" value="1"/>
</dbReference>
<dbReference type="InterPro" id="IPR011009">
    <property type="entry name" value="Kinase-like_dom_sf"/>
</dbReference>
<feature type="region of interest" description="Disordered" evidence="12">
    <location>
        <begin position="544"/>
        <end position="563"/>
    </location>
</feature>
<dbReference type="SUPFAM" id="SSF52374">
    <property type="entry name" value="Nucleotidylyl transferase"/>
    <property type="match status" value="1"/>
</dbReference>
<dbReference type="InterPro" id="IPR000719">
    <property type="entry name" value="Prot_kinase_dom"/>
</dbReference>
<feature type="region of interest" description="Disordered" evidence="12">
    <location>
        <begin position="1008"/>
        <end position="1031"/>
    </location>
</feature>
<organism evidence="14 15">
    <name type="scientific">Daphnia magna</name>
    <dbReference type="NCBI Taxonomy" id="35525"/>
    <lineage>
        <taxon>Eukaryota</taxon>
        <taxon>Metazoa</taxon>
        <taxon>Ecdysozoa</taxon>
        <taxon>Arthropoda</taxon>
        <taxon>Crustacea</taxon>
        <taxon>Branchiopoda</taxon>
        <taxon>Diplostraca</taxon>
        <taxon>Cladocera</taxon>
        <taxon>Anomopoda</taxon>
        <taxon>Daphniidae</taxon>
        <taxon>Daphnia</taxon>
    </lineage>
</organism>
<evidence type="ECO:0000313" key="15">
    <source>
        <dbReference type="Proteomes" id="UP001234178"/>
    </source>
</evidence>
<feature type="region of interest" description="Disordered" evidence="12">
    <location>
        <begin position="387"/>
        <end position="407"/>
    </location>
</feature>
<comment type="catalytic activity">
    <reaction evidence="11">
        <text>(R)-pantoate + beta-alanine + ATP = (R)-pantothenate + AMP + diphosphate + H(+)</text>
        <dbReference type="Rhea" id="RHEA:10912"/>
        <dbReference type="ChEBI" id="CHEBI:15378"/>
        <dbReference type="ChEBI" id="CHEBI:15980"/>
        <dbReference type="ChEBI" id="CHEBI:29032"/>
        <dbReference type="ChEBI" id="CHEBI:30616"/>
        <dbReference type="ChEBI" id="CHEBI:33019"/>
        <dbReference type="ChEBI" id="CHEBI:57966"/>
        <dbReference type="ChEBI" id="CHEBI:456215"/>
        <dbReference type="EC" id="6.3.2.1"/>
    </reaction>
</comment>
<dbReference type="Gene3D" id="1.10.510.10">
    <property type="entry name" value="Transferase(Phosphotransferase) domain 1"/>
    <property type="match status" value="1"/>
</dbReference>
<evidence type="ECO:0000256" key="1">
    <source>
        <dbReference type="ARBA" id="ARBA00004990"/>
    </source>
</evidence>
<evidence type="ECO:0000256" key="8">
    <source>
        <dbReference type="ARBA" id="ARBA00022840"/>
    </source>
</evidence>
<evidence type="ECO:0000259" key="13">
    <source>
        <dbReference type="PROSITE" id="PS50011"/>
    </source>
</evidence>
<accession>A0ABR0BAL2</accession>
<evidence type="ECO:0000313" key="14">
    <source>
        <dbReference type="EMBL" id="KAK4045495.1"/>
    </source>
</evidence>
<dbReference type="Gene3D" id="3.40.50.620">
    <property type="entry name" value="HUPs"/>
    <property type="match status" value="1"/>
</dbReference>
<gene>
    <name evidence="14" type="ORF">OUZ56_033119</name>
</gene>
<evidence type="ECO:0000256" key="12">
    <source>
        <dbReference type="SAM" id="MobiDB-lite"/>
    </source>
</evidence>
<feature type="compositionally biased region" description="Basic residues" evidence="12">
    <location>
        <begin position="954"/>
        <end position="974"/>
    </location>
</feature>